<dbReference type="KEGG" id="mor:MOC_1841"/>
<accession>A0A089NNV6</accession>
<sequence>MAFISYSWSSREHEAWVLKLAEELVENGVHIIIDKWDLGKGHDANAFMEQMASREDIKKVIMICDKTYQEKADARKGGAGTEAQIISPQIYQTQDQNKFLAVLSEKDQDGNAYLPVFYKGRIWIDLSDSTNYGSQFEELVRWAFDKPMHVRPQLGKPPAYITKTDATLQLATSTHQRRAVESLRSGRSNSAIILDEYLDKLADEMGKLRLQGSGKKDFDIEVMTSIDEFIPYRDQYFEAITNAMKFGSPMENLSKIHRFFEKIIKYTYPDYSKGGWSEWDFDNLRFISYELYLGVIAIAIRHEEFAFAANFVSEKFYVGDIQDLSSMSMMDYTVFIHSLPSFEAANRRTEQRRITKVGDVLHERAKHTYFEFRHLGVADLILHIRSRVATEGFHQWYAVTPIYMGRSQSAIETFARCRSLRYFERMKPLLGVSSAQEFRERVAEIDANRQNTIPMGFRGDISIASLTGADRIATEA</sequence>
<gene>
    <name evidence="2" type="ORF">MOC_1841</name>
</gene>
<dbReference type="Pfam" id="PF08357">
    <property type="entry name" value="SEFIR"/>
    <property type="match status" value="1"/>
</dbReference>
<dbReference type="Gene3D" id="3.40.50.10140">
    <property type="entry name" value="Toll/interleukin-1 receptor homology (TIR) domain"/>
    <property type="match status" value="1"/>
</dbReference>
<dbReference type="HOGENOM" id="CLU_574697_0_0_5"/>
<evidence type="ECO:0000313" key="3">
    <source>
        <dbReference type="Proteomes" id="UP000029492"/>
    </source>
</evidence>
<protein>
    <submittedName>
        <fullName evidence="2">SEFIR domain-containing protein</fullName>
    </submittedName>
</protein>
<dbReference type="STRING" id="693986.MOC_1841"/>
<keyword evidence="3" id="KW-1185">Reference proteome</keyword>
<dbReference type="PROSITE" id="PS51534">
    <property type="entry name" value="SEFIR"/>
    <property type="match status" value="1"/>
</dbReference>
<evidence type="ECO:0000313" key="2">
    <source>
        <dbReference type="EMBL" id="AIQ89596.1"/>
    </source>
</evidence>
<dbReference type="EMBL" id="CP003811">
    <property type="protein sequence ID" value="AIQ89596.1"/>
    <property type="molecule type" value="Genomic_DNA"/>
</dbReference>
<feature type="domain" description="SEFIR" evidence="1">
    <location>
        <begin position="1"/>
        <end position="135"/>
    </location>
</feature>
<evidence type="ECO:0000259" key="1">
    <source>
        <dbReference type="PROSITE" id="PS51534"/>
    </source>
</evidence>
<dbReference type="eggNOG" id="COG1262">
    <property type="taxonomic scope" value="Bacteria"/>
</dbReference>
<dbReference type="Proteomes" id="UP000029492">
    <property type="component" value="Chromosome"/>
</dbReference>
<reference evidence="2 3" key="1">
    <citation type="journal article" date="2014" name="PLoS ONE">
        <title>Genome Information of Methylobacterium oryzae, a Plant-Probiotic Methylotroph in the Phyllosphere.</title>
        <authorList>
            <person name="Kwak M.J."/>
            <person name="Jeong H."/>
            <person name="Madhaiyan M."/>
            <person name="Lee Y."/>
            <person name="Sa T.M."/>
            <person name="Oh T.K."/>
            <person name="Kim J.F."/>
        </authorList>
    </citation>
    <scope>NUCLEOTIDE SEQUENCE [LARGE SCALE GENOMIC DNA]</scope>
    <source>
        <strain evidence="2 3">CBMB20</strain>
    </source>
</reference>
<dbReference type="AlphaFoldDB" id="A0A089NNV6"/>
<proteinExistence type="predicted"/>
<dbReference type="InterPro" id="IPR013568">
    <property type="entry name" value="SEFIR_dom"/>
</dbReference>
<dbReference type="InterPro" id="IPR035897">
    <property type="entry name" value="Toll_tir_struct_dom_sf"/>
</dbReference>
<name>A0A089NNV6_9HYPH</name>
<organism evidence="2 3">
    <name type="scientific">Methylobacterium oryzae CBMB20</name>
    <dbReference type="NCBI Taxonomy" id="693986"/>
    <lineage>
        <taxon>Bacteria</taxon>
        <taxon>Pseudomonadati</taxon>
        <taxon>Pseudomonadota</taxon>
        <taxon>Alphaproteobacteria</taxon>
        <taxon>Hyphomicrobiales</taxon>
        <taxon>Methylobacteriaceae</taxon>
        <taxon>Methylobacterium</taxon>
    </lineage>
</organism>